<keyword evidence="4" id="KW-0175">Coiled coil</keyword>
<keyword evidence="5" id="KW-0812">Transmembrane</keyword>
<dbReference type="RefSeq" id="WP_102966675.1">
    <property type="nucleotide sequence ID" value="NZ_POSK01000010.1"/>
</dbReference>
<dbReference type="PANTHER" id="PTHR43280">
    <property type="entry name" value="ARAC-FAMILY TRANSCRIPTIONAL REGULATOR"/>
    <property type="match status" value="1"/>
</dbReference>
<dbReference type="SUPFAM" id="SSF46689">
    <property type="entry name" value="Homeodomain-like"/>
    <property type="match status" value="1"/>
</dbReference>
<evidence type="ECO:0000256" key="3">
    <source>
        <dbReference type="ARBA" id="ARBA00023163"/>
    </source>
</evidence>
<protein>
    <submittedName>
        <fullName evidence="8">AraC family transcriptional regulator</fullName>
    </submittedName>
</protein>
<dbReference type="PANTHER" id="PTHR43280:SF28">
    <property type="entry name" value="HTH-TYPE TRANSCRIPTIONAL ACTIVATOR RHAS"/>
    <property type="match status" value="1"/>
</dbReference>
<dbReference type="InterPro" id="IPR020449">
    <property type="entry name" value="Tscrpt_reg_AraC-type_HTH"/>
</dbReference>
<evidence type="ECO:0000259" key="7">
    <source>
        <dbReference type="PROSITE" id="PS01124"/>
    </source>
</evidence>
<keyword evidence="5" id="KW-0472">Membrane</keyword>
<dbReference type="SMART" id="SM00342">
    <property type="entry name" value="HTH_ARAC"/>
    <property type="match status" value="1"/>
</dbReference>
<evidence type="ECO:0000313" key="8">
    <source>
        <dbReference type="EMBL" id="PNI03922.1"/>
    </source>
</evidence>
<organism evidence="8 9">
    <name type="scientific">Vibrio diazotrophicus</name>
    <dbReference type="NCBI Taxonomy" id="685"/>
    <lineage>
        <taxon>Bacteria</taxon>
        <taxon>Pseudomonadati</taxon>
        <taxon>Pseudomonadota</taxon>
        <taxon>Gammaproteobacteria</taxon>
        <taxon>Vibrionales</taxon>
        <taxon>Vibrionaceae</taxon>
        <taxon>Vibrio</taxon>
    </lineage>
</organism>
<dbReference type="InterPro" id="IPR013783">
    <property type="entry name" value="Ig-like_fold"/>
</dbReference>
<accession>A0A2J8I051</accession>
<dbReference type="GO" id="GO:0003700">
    <property type="term" value="F:DNA-binding transcription factor activity"/>
    <property type="evidence" value="ECO:0007669"/>
    <property type="project" value="InterPro"/>
</dbReference>
<proteinExistence type="predicted"/>
<dbReference type="AlphaFoldDB" id="A0A2J8I051"/>
<evidence type="ECO:0000313" key="9">
    <source>
        <dbReference type="Proteomes" id="UP000236449"/>
    </source>
</evidence>
<keyword evidence="1" id="KW-0805">Transcription regulation</keyword>
<feature type="domain" description="HTH araC/xylS-type" evidence="7">
    <location>
        <begin position="1015"/>
        <end position="1113"/>
    </location>
</feature>
<dbReference type="OrthoDB" id="9803764at2"/>
<sequence>MYRILCLVFAVFYFGVFSANAIEKSPSVFYPLPTQTQGKVYAAKSLFVGDAGGIWLHDVHGKIRFFDGQAILPRQGSILSNDYQQLVYLNNAFWTVIDGSLNKISTNDVRTRVVDLPAGTVIDKIGVSGKSIWMVSKDYFYTYNTQSLLLESYTLKTLTHFDKSKRVVVNDATFGISKWVLATNSGVFLSENHSFIHVPRSGDDYVETLFFSEKRREMLVGTLDGVLLVDLKNKSKDPQKIAKSHVLSIAETENEYWIGTENGLFVHSLLNQSTTKLKSNVHSAYSLKGHKIFSLVNDAQGGIWIASEKGVFYYSMFGQKFNRVLSKKLTNSGLNADIKNIAYLQGSDEFLLSTSTGVARINFNQSPRRELLYEGQVNDSVLMGNVLWLATDDGLVKFDVVHSKVVKTSLPLLLTHSKVDRIEVDSHEELWGVSGNKLWSYNTVTKVFVEYGDDWLVDAYLPATITQLKATRHNGILIGTEHGTYSIRDQRITFDSASSEYGQNHSVIEDRDGNVWYASDYGVYKQQSDNGKLFSIILAEDSISPKCLMETSQGIWLSSSRGLTLYSHQGAVKKHFGEPYGLINNEFLPSVCTSSNSSVYPQLVIGSALGMVKVSAEELSVSSLPHSPVIISQIKVDDKLLSVGSPSEISVDYGRSLSLTFGALPQTVNLSLEYKLTESSPWLPIDGSQLTLDYLRPGHYQLHLRSSTTEQRNKLESYLSFHVIEPWYLSMTAFIVYVLSLISLLIFVVWWRSRMMMKANRLLKEQVDLKTSQLRHQSKIVLSNNLQLRKQIQVRHALLENILLAIEPRLEKLKLGAREANQEELETLVEEARIELEQVKNVRSDNESTTLTHNLSLVLESVVSSWSDEFSIAGMILDTEIQSRRSYVKLQQFNLDVIFNALFAEAMKRLFKNQSLVVRCYEVNGRVLVTLSDQGGSAKNVEQTMTTTSGFALNQLSDLAEQSGGEMNVYVSKEQNVVQLSWPAADIEKLETDLDSYSKCSGDNILDDTECLWLSKVEQLVVDNFSDAEFSTANVVKVLFMSERSFQRRFKTATGKTFKEYLNEVRLEKACQRLLSGEKVSQAAYECGFNDPSYFSQRFKHHFGLSPTQFIDEHQD</sequence>
<dbReference type="SUPFAM" id="SSF101898">
    <property type="entry name" value="NHL repeat"/>
    <property type="match status" value="1"/>
</dbReference>
<dbReference type="Gene3D" id="2.60.40.10">
    <property type="entry name" value="Immunoglobulins"/>
    <property type="match status" value="1"/>
</dbReference>
<feature type="signal peptide" evidence="6">
    <location>
        <begin position="1"/>
        <end position="21"/>
    </location>
</feature>
<dbReference type="InterPro" id="IPR018060">
    <property type="entry name" value="HTH_AraC"/>
</dbReference>
<dbReference type="InterPro" id="IPR018062">
    <property type="entry name" value="HTH_AraC-typ_CS"/>
</dbReference>
<dbReference type="Gene3D" id="1.10.10.60">
    <property type="entry name" value="Homeodomain-like"/>
    <property type="match status" value="2"/>
</dbReference>
<dbReference type="InterPro" id="IPR015943">
    <property type="entry name" value="WD40/YVTN_repeat-like_dom_sf"/>
</dbReference>
<feature type="coiled-coil region" evidence="4">
    <location>
        <begin position="822"/>
        <end position="849"/>
    </location>
</feature>
<dbReference type="GO" id="GO:0043565">
    <property type="term" value="F:sequence-specific DNA binding"/>
    <property type="evidence" value="ECO:0007669"/>
    <property type="project" value="InterPro"/>
</dbReference>
<keyword evidence="2" id="KW-0238">DNA-binding</keyword>
<dbReference type="Gene3D" id="2.130.10.10">
    <property type="entry name" value="YVTN repeat-like/Quinoprotein amine dehydrogenase"/>
    <property type="match status" value="2"/>
</dbReference>
<dbReference type="EMBL" id="POSK01000010">
    <property type="protein sequence ID" value="PNI03922.1"/>
    <property type="molecule type" value="Genomic_DNA"/>
</dbReference>
<keyword evidence="5" id="KW-1133">Transmembrane helix</keyword>
<dbReference type="PRINTS" id="PR00032">
    <property type="entry name" value="HTHARAC"/>
</dbReference>
<evidence type="ECO:0000256" key="5">
    <source>
        <dbReference type="SAM" id="Phobius"/>
    </source>
</evidence>
<keyword evidence="3" id="KW-0804">Transcription</keyword>
<keyword evidence="6" id="KW-0732">Signal</keyword>
<evidence type="ECO:0000256" key="4">
    <source>
        <dbReference type="SAM" id="Coils"/>
    </source>
</evidence>
<comment type="caution">
    <text evidence="8">The sequence shown here is derived from an EMBL/GenBank/DDBJ whole genome shotgun (WGS) entry which is preliminary data.</text>
</comment>
<reference evidence="8 9" key="1">
    <citation type="submission" date="2018-01" db="EMBL/GenBank/DDBJ databases">
        <title>Draft genome sequences of six Vibrio diazotrophicus strains isolated from deep-sea sediments of the Baltic Sea.</title>
        <authorList>
            <person name="Castillo D."/>
            <person name="Vandieken V."/>
            <person name="Chiang O."/>
            <person name="Middelboe M."/>
        </authorList>
    </citation>
    <scope>NUCLEOTIDE SEQUENCE [LARGE SCALE GENOMIC DNA]</scope>
    <source>
        <strain evidence="8 9">60.27F</strain>
    </source>
</reference>
<dbReference type="Pfam" id="PF12833">
    <property type="entry name" value="HTH_18"/>
    <property type="match status" value="1"/>
</dbReference>
<dbReference type="PROSITE" id="PS00041">
    <property type="entry name" value="HTH_ARAC_FAMILY_1"/>
    <property type="match status" value="1"/>
</dbReference>
<dbReference type="Proteomes" id="UP000236449">
    <property type="component" value="Unassembled WGS sequence"/>
</dbReference>
<evidence type="ECO:0000256" key="1">
    <source>
        <dbReference type="ARBA" id="ARBA00023015"/>
    </source>
</evidence>
<gene>
    <name evidence="8" type="ORF">C1N32_15295</name>
</gene>
<dbReference type="InterPro" id="IPR009057">
    <property type="entry name" value="Homeodomain-like_sf"/>
</dbReference>
<dbReference type="PROSITE" id="PS01124">
    <property type="entry name" value="HTH_ARAC_FAMILY_2"/>
    <property type="match status" value="1"/>
</dbReference>
<evidence type="ECO:0000256" key="2">
    <source>
        <dbReference type="ARBA" id="ARBA00023125"/>
    </source>
</evidence>
<feature type="chain" id="PRO_5014443571" evidence="6">
    <location>
        <begin position="22"/>
        <end position="1116"/>
    </location>
</feature>
<feature type="transmembrane region" description="Helical" evidence="5">
    <location>
        <begin position="727"/>
        <end position="751"/>
    </location>
</feature>
<evidence type="ECO:0000256" key="6">
    <source>
        <dbReference type="SAM" id="SignalP"/>
    </source>
</evidence>
<name>A0A2J8I051_VIBDI</name>